<dbReference type="EC" id="2.4.1.110" evidence="4"/>
<dbReference type="PANTHER" id="PTHR13615">
    <property type="entry name" value="GLYCOSYLTRANSFERASE-LIKE 1"/>
    <property type="match status" value="1"/>
</dbReference>
<dbReference type="InterPro" id="IPR022701">
    <property type="entry name" value="QTMAN_N"/>
</dbReference>
<keyword evidence="3 8" id="KW-0808">Transferase</keyword>
<evidence type="ECO:0000256" key="5">
    <source>
        <dbReference type="ARBA" id="ARBA00044539"/>
    </source>
</evidence>
<feature type="domain" description="tRNA-queuosine alpha-mannosyltransferase N-terminal" evidence="7">
    <location>
        <begin position="2"/>
        <end position="171"/>
    </location>
</feature>
<sequence>MRVLVLSAYHADSHRSWLDGLKLHLPELSWTVLSLPPRYFSWRIRGNSLTWAMMNREILTAEYDVVVATSMTDLSALRGLVPELCRWPTLVYFHENQFAYPQSQLQRQGVEPQILNLYTALAADKVVFNSDYNRQTMLDGCDQLLAKLPDYAPREQVAGQLARATVLPVGVAVGSQTITLRPAGDRLKVLWNHRWEYDKGPGRLLTLISECDKRGLPLDIYIAGQQFRQRPPEFEQIEMLIRRSRSLTLNQFGFVKDAQHYQELIMSCDVVMSTAIHDFQGLAVLQAAAAGCTPLVPDRLCYPQWFESMFRYAHCDDIAEEAIGASEKLGYFLSCKRAGNLPVADVAALTWPQLAPLYRQLLQCVAEGRNK</sequence>
<evidence type="ECO:0000256" key="3">
    <source>
        <dbReference type="ARBA" id="ARBA00022679"/>
    </source>
</evidence>
<gene>
    <name evidence="8" type="ORF">HNQ57_001559</name>
</gene>
<evidence type="ECO:0000256" key="4">
    <source>
        <dbReference type="ARBA" id="ARBA00044517"/>
    </source>
</evidence>
<evidence type="ECO:0000256" key="6">
    <source>
        <dbReference type="ARBA" id="ARBA00048439"/>
    </source>
</evidence>
<dbReference type="AlphaFoldDB" id="A0A840R4D4"/>
<dbReference type="Gene3D" id="3.40.50.2000">
    <property type="entry name" value="Glycogen Phosphorylase B"/>
    <property type="match status" value="1"/>
</dbReference>
<organism evidence="8 9">
    <name type="scientific">Zhongshania antarctica</name>
    <dbReference type="NCBI Taxonomy" id="641702"/>
    <lineage>
        <taxon>Bacteria</taxon>
        <taxon>Pseudomonadati</taxon>
        <taxon>Pseudomonadota</taxon>
        <taxon>Gammaproteobacteria</taxon>
        <taxon>Cellvibrionales</taxon>
        <taxon>Spongiibacteraceae</taxon>
        <taxon>Zhongshania</taxon>
    </lineage>
</organism>
<dbReference type="InterPro" id="IPR051862">
    <property type="entry name" value="GT-like_domain_containing_1"/>
</dbReference>
<evidence type="ECO:0000313" key="9">
    <source>
        <dbReference type="Proteomes" id="UP000536640"/>
    </source>
</evidence>
<dbReference type="SUPFAM" id="SSF53756">
    <property type="entry name" value="UDP-Glycosyltransferase/glycogen phosphorylase"/>
    <property type="match status" value="1"/>
</dbReference>
<protein>
    <recommendedName>
        <fullName evidence="5">tRNA-queuosine alpha-mannosyltransferase</fullName>
        <ecNumber evidence="4">2.4.1.110</ecNumber>
    </recommendedName>
</protein>
<comment type="caution">
    <text evidence="8">The sequence shown here is derived from an EMBL/GenBank/DDBJ whole genome shotgun (WGS) entry which is preliminary data.</text>
</comment>
<dbReference type="GO" id="GO:0016438">
    <property type="term" value="F:tRNA-queuosine(34) beta-mannosyltransferase activity"/>
    <property type="evidence" value="ECO:0007669"/>
    <property type="project" value="UniProtKB-EC"/>
</dbReference>
<dbReference type="PANTHER" id="PTHR13615:SF3">
    <property type="entry name" value="GLYCOSYLTRANSFERASE-LIKE DOMAIN-CONTAINING PROTEIN 1"/>
    <property type="match status" value="1"/>
</dbReference>
<dbReference type="RefSeq" id="WP_184462147.1">
    <property type="nucleotide sequence ID" value="NZ_JACHHW010000004.1"/>
</dbReference>
<dbReference type="Pfam" id="PF12038">
    <property type="entry name" value="QTMAN_N"/>
    <property type="match status" value="1"/>
</dbReference>
<reference evidence="8 9" key="1">
    <citation type="submission" date="2020-08" db="EMBL/GenBank/DDBJ databases">
        <title>Genomic Encyclopedia of Type Strains, Phase IV (KMG-IV): sequencing the most valuable type-strain genomes for metagenomic binning, comparative biology and taxonomic classification.</title>
        <authorList>
            <person name="Goeker M."/>
        </authorList>
    </citation>
    <scope>NUCLEOTIDE SEQUENCE [LARGE SCALE GENOMIC DNA]</scope>
    <source>
        <strain evidence="8 9">DSM 25701</strain>
    </source>
</reference>
<dbReference type="EMBL" id="JACHHW010000004">
    <property type="protein sequence ID" value="MBB5187290.1"/>
    <property type="molecule type" value="Genomic_DNA"/>
</dbReference>
<keyword evidence="2" id="KW-0328">Glycosyltransferase</keyword>
<dbReference type="Proteomes" id="UP000536640">
    <property type="component" value="Unassembled WGS sequence"/>
</dbReference>
<proteinExistence type="inferred from homology"/>
<keyword evidence="9" id="KW-1185">Reference proteome</keyword>
<evidence type="ECO:0000256" key="1">
    <source>
        <dbReference type="ARBA" id="ARBA00009481"/>
    </source>
</evidence>
<name>A0A840R4D4_9GAMM</name>
<accession>A0A840R4D4</accession>
<comment type="similarity">
    <text evidence="1">Belongs to the glycosyltransferase group 1 family. Glycosyltransferase 4 subfamily.</text>
</comment>
<evidence type="ECO:0000256" key="2">
    <source>
        <dbReference type="ARBA" id="ARBA00022676"/>
    </source>
</evidence>
<evidence type="ECO:0000313" key="8">
    <source>
        <dbReference type="EMBL" id="MBB5187290.1"/>
    </source>
</evidence>
<evidence type="ECO:0000259" key="7">
    <source>
        <dbReference type="Pfam" id="PF12038"/>
    </source>
</evidence>
<comment type="catalytic activity">
    <reaction evidence="6">
        <text>queuosine(34) in tRNA(Asp) + GDP-alpha-D-mannose = O-4''-alpha-D-mannosylqueuosine(34) in tRNA(Asp) + GDP + H(+)</text>
        <dbReference type="Rhea" id="RHEA:12885"/>
        <dbReference type="Rhea" id="RHEA-COMP:18572"/>
        <dbReference type="Rhea" id="RHEA-COMP:18581"/>
        <dbReference type="ChEBI" id="CHEBI:15378"/>
        <dbReference type="ChEBI" id="CHEBI:57527"/>
        <dbReference type="ChEBI" id="CHEBI:58189"/>
        <dbReference type="ChEBI" id="CHEBI:194431"/>
        <dbReference type="ChEBI" id="CHEBI:194442"/>
        <dbReference type="EC" id="2.4.1.110"/>
    </reaction>
    <physiologicalReaction direction="left-to-right" evidence="6">
        <dbReference type="Rhea" id="RHEA:12886"/>
    </physiologicalReaction>
</comment>